<dbReference type="InterPro" id="IPR033551">
    <property type="entry name" value="DRC7/lobo"/>
</dbReference>
<evidence type="ECO:0000256" key="5">
    <source>
        <dbReference type="SAM" id="MobiDB-lite"/>
    </source>
</evidence>
<evidence type="ECO:0000259" key="6">
    <source>
        <dbReference type="Pfam" id="PF24656"/>
    </source>
</evidence>
<dbReference type="PANTHER" id="PTHR35249">
    <property type="entry name" value="DYNEIN REGULATORY COMPLEX SUBUNIT 7"/>
    <property type="match status" value="1"/>
</dbReference>
<proteinExistence type="predicted"/>
<organism evidence="9 10">
    <name type="scientific">Cystoisospora suis</name>
    <dbReference type="NCBI Taxonomy" id="483139"/>
    <lineage>
        <taxon>Eukaryota</taxon>
        <taxon>Sar</taxon>
        <taxon>Alveolata</taxon>
        <taxon>Apicomplexa</taxon>
        <taxon>Conoidasida</taxon>
        <taxon>Coccidia</taxon>
        <taxon>Eucoccidiorida</taxon>
        <taxon>Eimeriorina</taxon>
        <taxon>Sarcocystidae</taxon>
        <taxon>Cystoisospora</taxon>
    </lineage>
</organism>
<dbReference type="OrthoDB" id="10262874at2759"/>
<evidence type="ECO:0000259" key="8">
    <source>
        <dbReference type="Pfam" id="PF24671"/>
    </source>
</evidence>
<feature type="coiled-coil region" evidence="4">
    <location>
        <begin position="708"/>
        <end position="742"/>
    </location>
</feature>
<keyword evidence="3" id="KW-0206">Cytoskeleton</keyword>
<comment type="caution">
    <text evidence="9">The sequence shown here is derived from an EMBL/GenBank/DDBJ whole genome shotgun (WGS) entry which is preliminary data.</text>
</comment>
<keyword evidence="4" id="KW-0175">Coiled coil</keyword>
<sequence length="812" mass="94542">FRTIYGPRFLFLAPPNEFGVAKFVSTTIRPTKIPFKECYDYRECAEFFSDFLSYEELEPPNQYPPVLPAPTSVISWRKGDSFDYAVLLCSVLIGQGYEAYCVSGCAPVYITKINQTSELPPFVRHQMEDEARKKEKTKAAANLRGTGVDGSSEDDSAAEEDRVILRDDDDEILEFIVPKRLAPESIFLKMLQEQKEEEEAAIKAENEQIFVENGDIVDTDDPYEGERIHCWVLIKKGKRGVQEDVFIEPTTGRVYSLPEAPYVAVHFVWNHENFWVNMQMRSPVRQLQWDLYNTRFFEYILLKKSGVLQAPLSWADRFELTRDDIIKRYYGLSKTTFYKKCKVECFALYSQPDGLVKRVTLFKDCQRTLIYQIWETFKQRRDCMVERIRYPDERKVIERYLPGTPSSLKEVIEVEAIKRELLFYKSRLDGLVRHVEVIGVKMFEEFEGREDRRIYQSITLGDDLDSAREKIRKDASEDESKIVYYLPEEKVRISYHHAEGSIIEPVLMLKRKQATLEVDEEYMAFVKTFQRDVPDEKQLHRYLMRQKEIVMRFRNFVVDQAYQIHVWRGQQEAAITAARELEERHLLGLRDSAAAASRPLSANSNGAQGGEKEGGDSGAQPGSEGAKPEETAAAPVHTKHTLQPTVYDAARELLKNHVEEKEAQEAQQKQKESEEIDILAPYFVEFRGRALDAATAELIAKRCKNDMRKRMLHRAAVIQQRLQEQQEKLKRLKEAQQRRMKENNHDTGFINKEEEEGMSIEEQQSEIVFKIRILEQRLHRHEVQAMTRLNELERLLLTDSRLAPMWTKEAFG</sequence>
<dbReference type="InterPro" id="IPR056291">
    <property type="entry name" value="MORN_DRC7"/>
</dbReference>
<dbReference type="Proteomes" id="UP000221165">
    <property type="component" value="Unassembled WGS sequence"/>
</dbReference>
<feature type="non-terminal residue" evidence="9">
    <location>
        <position position="1"/>
    </location>
</feature>
<dbReference type="PANTHER" id="PTHR35249:SF2">
    <property type="entry name" value="DYNEIN REGULATORY COMPLEX SUBUNIT 7"/>
    <property type="match status" value="1"/>
</dbReference>
<accession>A0A2C6L5Y3</accession>
<dbReference type="Pfam" id="PF24656">
    <property type="entry name" value="CEPT76_peptidase"/>
    <property type="match status" value="1"/>
</dbReference>
<keyword evidence="10" id="KW-1185">Reference proteome</keyword>
<dbReference type="GO" id="GO:0048870">
    <property type="term" value="P:cell motility"/>
    <property type="evidence" value="ECO:0007669"/>
    <property type="project" value="TreeGrafter"/>
</dbReference>
<evidence type="ECO:0000313" key="10">
    <source>
        <dbReference type="Proteomes" id="UP000221165"/>
    </source>
</evidence>
<dbReference type="GO" id="GO:0005856">
    <property type="term" value="C:cytoskeleton"/>
    <property type="evidence" value="ECO:0007669"/>
    <property type="project" value="UniProtKB-SubCell"/>
</dbReference>
<evidence type="ECO:0000256" key="3">
    <source>
        <dbReference type="ARBA" id="ARBA00023212"/>
    </source>
</evidence>
<dbReference type="Pfam" id="PF24667">
    <property type="entry name" value="MORN_DRC7"/>
    <property type="match status" value="1"/>
</dbReference>
<comment type="subcellular location">
    <subcellularLocation>
        <location evidence="1">Cytoplasm</location>
        <location evidence="1">Cytoskeleton</location>
    </subcellularLocation>
</comment>
<gene>
    <name evidence="9" type="ORF">CSUI_003164</name>
</gene>
<feature type="domain" description="Dynein regulatory complex subunit 7 MORN" evidence="7">
    <location>
        <begin position="333"/>
        <end position="465"/>
    </location>
</feature>
<feature type="region of interest" description="Disordered" evidence="5">
    <location>
        <begin position="597"/>
        <end position="641"/>
    </location>
</feature>
<name>A0A2C6L5Y3_9APIC</name>
<evidence type="ECO:0000256" key="2">
    <source>
        <dbReference type="ARBA" id="ARBA00022490"/>
    </source>
</evidence>
<evidence type="ECO:0000256" key="4">
    <source>
        <dbReference type="SAM" id="Coils"/>
    </source>
</evidence>
<dbReference type="AlphaFoldDB" id="A0A2C6L5Y3"/>
<dbReference type="GO" id="GO:0031514">
    <property type="term" value="C:motile cilium"/>
    <property type="evidence" value="ECO:0007669"/>
    <property type="project" value="TreeGrafter"/>
</dbReference>
<feature type="region of interest" description="Disordered" evidence="5">
    <location>
        <begin position="130"/>
        <end position="159"/>
    </location>
</feature>
<feature type="domain" description="CEP76/DRC7 peptidase-like" evidence="6">
    <location>
        <begin position="227"/>
        <end position="296"/>
    </location>
</feature>
<dbReference type="GeneID" id="94426573"/>
<dbReference type="EMBL" id="MIGC01001374">
    <property type="protein sequence ID" value="PHJ22985.1"/>
    <property type="molecule type" value="Genomic_DNA"/>
</dbReference>
<dbReference type="RefSeq" id="XP_067924662.1">
    <property type="nucleotide sequence ID" value="XM_068063362.1"/>
</dbReference>
<dbReference type="InterPro" id="IPR056290">
    <property type="entry name" value="CEPT76/DRC7_peptidase-like_dom"/>
</dbReference>
<keyword evidence="2" id="KW-0963">Cytoplasm</keyword>
<dbReference type="VEuPathDB" id="ToxoDB:CSUI_003164"/>
<evidence type="ECO:0000313" key="9">
    <source>
        <dbReference type="EMBL" id="PHJ22985.1"/>
    </source>
</evidence>
<dbReference type="Pfam" id="PF24671">
    <property type="entry name" value="DRC7_C"/>
    <property type="match status" value="1"/>
</dbReference>
<protein>
    <submittedName>
        <fullName evidence="9">Coiled-coil domain-containing protein 135</fullName>
    </submittedName>
</protein>
<reference evidence="9 10" key="1">
    <citation type="journal article" date="2017" name="Int. J. Parasitol.">
        <title>The genome of the protozoan parasite Cystoisospora suis and a reverse vaccinology approach to identify vaccine candidates.</title>
        <authorList>
            <person name="Palmieri N."/>
            <person name="Shrestha A."/>
            <person name="Ruttkowski B."/>
            <person name="Beck T."/>
            <person name="Vogl C."/>
            <person name="Tomley F."/>
            <person name="Blake D.P."/>
            <person name="Joachim A."/>
        </authorList>
    </citation>
    <scope>NUCLEOTIDE SEQUENCE [LARGE SCALE GENOMIC DNA]</scope>
    <source>
        <strain evidence="9 10">Wien I</strain>
    </source>
</reference>
<feature type="coiled-coil region" evidence="4">
    <location>
        <begin position="647"/>
        <end position="676"/>
    </location>
</feature>
<evidence type="ECO:0000259" key="7">
    <source>
        <dbReference type="Pfam" id="PF24667"/>
    </source>
</evidence>
<evidence type="ECO:0000256" key="1">
    <source>
        <dbReference type="ARBA" id="ARBA00004245"/>
    </source>
</evidence>
<feature type="domain" description="Dynein regulatory complex subunit 7 C-terminal" evidence="8">
    <location>
        <begin position="690"/>
        <end position="806"/>
    </location>
</feature>
<dbReference type="InterPro" id="IPR056292">
    <property type="entry name" value="DRC7_C"/>
</dbReference>